<dbReference type="InterPro" id="IPR008978">
    <property type="entry name" value="HSP20-like_chaperone"/>
</dbReference>
<dbReference type="EMBL" id="JAWJAY010000001">
    <property type="protein sequence ID" value="MDV2885112.1"/>
    <property type="molecule type" value="Genomic_DNA"/>
</dbReference>
<evidence type="ECO:0000256" key="1">
    <source>
        <dbReference type="PROSITE-ProRule" id="PRU00285"/>
    </source>
</evidence>
<dbReference type="RefSeq" id="WP_323466500.1">
    <property type="nucleotide sequence ID" value="NZ_CP144224.1"/>
</dbReference>
<dbReference type="PROSITE" id="PS01031">
    <property type="entry name" value="SHSP"/>
    <property type="match status" value="1"/>
</dbReference>
<evidence type="ECO:0000313" key="4">
    <source>
        <dbReference type="EMBL" id="MDV2885112.1"/>
    </source>
</evidence>
<name>A0AAJ2NL01_ALKPS</name>
<evidence type="ECO:0000259" key="3">
    <source>
        <dbReference type="PROSITE" id="PS01031"/>
    </source>
</evidence>
<protein>
    <submittedName>
        <fullName evidence="4">Hsp20/alpha crystallin family protein</fullName>
    </submittedName>
</protein>
<evidence type="ECO:0000256" key="2">
    <source>
        <dbReference type="RuleBase" id="RU003616"/>
    </source>
</evidence>
<dbReference type="AlphaFoldDB" id="A0AAJ2NL01"/>
<sequence length="144" mass="17050">MSEKESWSRKLPQGYQDILKSIDDFFQQTHERLVDHPLFTPTIPIRFSRGTSELKIEAELPGVDRKQITIDVYNQGIHIKVQENEIKDVTNDHNQIRRRSETHRIRERFIPLGFHPTESEIHARYKNGLLIITVPLRTERIDIQ</sequence>
<dbReference type="Gene3D" id="2.60.40.790">
    <property type="match status" value="1"/>
</dbReference>
<gene>
    <name evidence="4" type="ORF">RYX45_07955</name>
</gene>
<feature type="domain" description="SHSP" evidence="3">
    <location>
        <begin position="36"/>
        <end position="144"/>
    </location>
</feature>
<dbReference type="SUPFAM" id="SSF49764">
    <property type="entry name" value="HSP20-like chaperones"/>
    <property type="match status" value="1"/>
</dbReference>
<evidence type="ECO:0000313" key="5">
    <source>
        <dbReference type="Proteomes" id="UP001285636"/>
    </source>
</evidence>
<comment type="similarity">
    <text evidence="1 2">Belongs to the small heat shock protein (HSP20) family.</text>
</comment>
<dbReference type="InterPro" id="IPR002068">
    <property type="entry name" value="A-crystallin/Hsp20_dom"/>
</dbReference>
<dbReference type="Proteomes" id="UP001285636">
    <property type="component" value="Unassembled WGS sequence"/>
</dbReference>
<accession>A0AAJ2NL01</accession>
<proteinExistence type="inferred from homology"/>
<comment type="caution">
    <text evidence="4">The sequence shown here is derived from an EMBL/GenBank/DDBJ whole genome shotgun (WGS) entry which is preliminary data.</text>
</comment>
<dbReference type="CDD" id="cd06464">
    <property type="entry name" value="ACD_sHsps-like"/>
    <property type="match status" value="1"/>
</dbReference>
<dbReference type="Pfam" id="PF00011">
    <property type="entry name" value="HSP20"/>
    <property type="match status" value="1"/>
</dbReference>
<reference evidence="4" key="1">
    <citation type="submission" date="2023-10" db="EMBL/GenBank/DDBJ databases">
        <title>Screening of Alkalihalophilus pseudofirmusBZ-TG-HK211 and Its Alleviation of Salt Stress on Rapeseed Growth.</title>
        <authorList>
            <person name="Zhao B."/>
            <person name="Guo T."/>
        </authorList>
    </citation>
    <scope>NUCLEOTIDE SEQUENCE</scope>
    <source>
        <strain evidence="4">BZ-TG-HK211</strain>
    </source>
</reference>
<organism evidence="4 5">
    <name type="scientific">Alkalihalophilus pseudofirmus</name>
    <name type="common">Bacillus pseudofirmus</name>
    <dbReference type="NCBI Taxonomy" id="79885"/>
    <lineage>
        <taxon>Bacteria</taxon>
        <taxon>Bacillati</taxon>
        <taxon>Bacillota</taxon>
        <taxon>Bacilli</taxon>
        <taxon>Bacillales</taxon>
        <taxon>Bacillaceae</taxon>
        <taxon>Alkalihalophilus</taxon>
    </lineage>
</organism>